<accession>A0A8H4LAZ0</accession>
<dbReference type="GO" id="GO:0005634">
    <property type="term" value="C:nucleus"/>
    <property type="evidence" value="ECO:0007669"/>
    <property type="project" value="UniProtKB-SubCell"/>
</dbReference>
<comment type="caution">
    <text evidence="4">The sequence shown here is derived from an EMBL/GenBank/DDBJ whole genome shotgun (WGS) entry which is preliminary data.</text>
</comment>
<comment type="subcellular location">
    <subcellularLocation>
        <location evidence="1">Nucleus</location>
    </subcellularLocation>
</comment>
<dbReference type="PANTHER" id="PTHR37534">
    <property type="entry name" value="TRANSCRIPTIONAL ACTIVATOR PROTEIN UGA3"/>
    <property type="match status" value="1"/>
</dbReference>
<name>A0A8H4LAZ0_9HYPO</name>
<gene>
    <name evidence="4" type="ORF">FALBO_8273</name>
</gene>
<protein>
    <submittedName>
        <fullName evidence="4">Cytochrome P450 4ac1</fullName>
    </submittedName>
</protein>
<dbReference type="PANTHER" id="PTHR37534:SF46">
    <property type="entry name" value="ZN(II)2CYS6 TRANSCRIPTION FACTOR (EUROFUNG)"/>
    <property type="match status" value="1"/>
</dbReference>
<feature type="compositionally biased region" description="Polar residues" evidence="3">
    <location>
        <begin position="31"/>
        <end position="51"/>
    </location>
</feature>
<evidence type="ECO:0000256" key="2">
    <source>
        <dbReference type="ARBA" id="ARBA00023242"/>
    </source>
</evidence>
<evidence type="ECO:0000313" key="5">
    <source>
        <dbReference type="Proteomes" id="UP000554235"/>
    </source>
</evidence>
<dbReference type="AlphaFoldDB" id="A0A8H4LAZ0"/>
<sequence>MLTPSQDDGSGFVYCTSRSQRTHSPKRQDPRSTQGDPQSTQNPRLETATGFTNLRDGLKEKDNIKALKPNTCGLEAQHDADQTRDYNTVTTVSPPREIPLLPPMDQYLFQFYLAETMRLTVPSSYARTEICRFLVPMSIQQPSLLYAVMAFAAVHLSAIGKLPNNSEYLINILQCTSIQHLRHLLADQNPVAKAVALATARTLCQAQIYGGTSSWRVHLNGARAILQSSHFKNQLTNGCACSSTDAAFLSSWFNNAEGLAALSPTGLVNGQLEGICRTSPSVYFDMFGGVMSDLPDLFREVGALVKEARRRKRHDTSQPSILSETDIRLEAERLTREILSKLERDGVENLALRPDLLLTLSMNDICDYALSNAGFLYNALLHIYCGVRDLSPSAAEVEFCVSQIIRCAEDMTYSAGLSPRVLLVAPLFTAGICATSAAQSSIRSALEDIGKWMRTPHLKKTLAFLERIWPQSADDCVWSEFGKPQMNQVLAKANLL</sequence>
<keyword evidence="5" id="KW-1185">Reference proteome</keyword>
<dbReference type="InterPro" id="IPR021858">
    <property type="entry name" value="Fun_TF"/>
</dbReference>
<organism evidence="4 5">
    <name type="scientific">Fusarium albosuccineum</name>
    <dbReference type="NCBI Taxonomy" id="1237068"/>
    <lineage>
        <taxon>Eukaryota</taxon>
        <taxon>Fungi</taxon>
        <taxon>Dikarya</taxon>
        <taxon>Ascomycota</taxon>
        <taxon>Pezizomycotina</taxon>
        <taxon>Sordariomycetes</taxon>
        <taxon>Hypocreomycetidae</taxon>
        <taxon>Hypocreales</taxon>
        <taxon>Nectriaceae</taxon>
        <taxon>Fusarium</taxon>
        <taxon>Fusarium decemcellulare species complex</taxon>
    </lineage>
</organism>
<reference evidence="4 5" key="1">
    <citation type="submission" date="2020-01" db="EMBL/GenBank/DDBJ databases">
        <title>Identification and distribution of gene clusters putatively required for synthesis of sphingolipid metabolism inhibitors in phylogenetically diverse species of the filamentous fungus Fusarium.</title>
        <authorList>
            <person name="Kim H.-S."/>
            <person name="Busman M."/>
            <person name="Brown D.W."/>
            <person name="Divon H."/>
            <person name="Uhlig S."/>
            <person name="Proctor R.H."/>
        </authorList>
    </citation>
    <scope>NUCLEOTIDE SEQUENCE [LARGE SCALE GENOMIC DNA]</scope>
    <source>
        <strain evidence="4 5">NRRL 20459</strain>
    </source>
</reference>
<evidence type="ECO:0000313" key="4">
    <source>
        <dbReference type="EMBL" id="KAF4464885.1"/>
    </source>
</evidence>
<feature type="region of interest" description="Disordered" evidence="3">
    <location>
        <begin position="1"/>
        <end position="51"/>
    </location>
</feature>
<dbReference type="Proteomes" id="UP000554235">
    <property type="component" value="Unassembled WGS sequence"/>
</dbReference>
<evidence type="ECO:0000256" key="1">
    <source>
        <dbReference type="ARBA" id="ARBA00004123"/>
    </source>
</evidence>
<evidence type="ECO:0000256" key="3">
    <source>
        <dbReference type="SAM" id="MobiDB-lite"/>
    </source>
</evidence>
<dbReference type="EMBL" id="JAADYS010001130">
    <property type="protein sequence ID" value="KAF4464885.1"/>
    <property type="molecule type" value="Genomic_DNA"/>
</dbReference>
<proteinExistence type="predicted"/>
<dbReference type="Pfam" id="PF11951">
    <property type="entry name" value="Fungal_trans_2"/>
    <property type="match status" value="1"/>
</dbReference>
<keyword evidence="2" id="KW-0539">Nucleus</keyword>
<dbReference type="OrthoDB" id="288726at2759"/>